<dbReference type="AlphaFoldDB" id="A0A7W8K039"/>
<comment type="caution">
    <text evidence="2">The sequence shown here is derived from an EMBL/GenBank/DDBJ whole genome shotgun (WGS) entry which is preliminary data.</text>
</comment>
<keyword evidence="3" id="KW-1185">Reference proteome</keyword>
<evidence type="ECO:0000313" key="2">
    <source>
        <dbReference type="EMBL" id="MBB5366395.1"/>
    </source>
</evidence>
<evidence type="ECO:0000313" key="3">
    <source>
        <dbReference type="Proteomes" id="UP000552709"/>
    </source>
</evidence>
<gene>
    <name evidence="2" type="ORF">HNQ08_005524</name>
</gene>
<dbReference type="EMBL" id="JACHFL010000040">
    <property type="protein sequence ID" value="MBB5366395.1"/>
    <property type="molecule type" value="Genomic_DNA"/>
</dbReference>
<organism evidence="2 3">
    <name type="scientific">Deinococcus humi</name>
    <dbReference type="NCBI Taxonomy" id="662880"/>
    <lineage>
        <taxon>Bacteria</taxon>
        <taxon>Thermotogati</taxon>
        <taxon>Deinococcota</taxon>
        <taxon>Deinococci</taxon>
        <taxon>Deinococcales</taxon>
        <taxon>Deinococcaceae</taxon>
        <taxon>Deinococcus</taxon>
    </lineage>
</organism>
<accession>A0A7W8K039</accession>
<dbReference type="Proteomes" id="UP000552709">
    <property type="component" value="Unassembled WGS sequence"/>
</dbReference>
<feature type="region of interest" description="Disordered" evidence="1">
    <location>
        <begin position="18"/>
        <end position="82"/>
    </location>
</feature>
<proteinExistence type="predicted"/>
<evidence type="ECO:0000256" key="1">
    <source>
        <dbReference type="SAM" id="MobiDB-lite"/>
    </source>
</evidence>
<dbReference type="RefSeq" id="WP_184138381.1">
    <property type="nucleotide sequence ID" value="NZ_JACHFL010000040.1"/>
</dbReference>
<sequence>MKNVTLSMAIRPKLQVTSTGRRLTRAARTPASGLSSTKAVTRGVRTMPARQGPDRGQQACGEKGQAHPAEDVADLTDGLGGV</sequence>
<reference evidence="2 3" key="1">
    <citation type="submission" date="2020-08" db="EMBL/GenBank/DDBJ databases">
        <title>Genomic Encyclopedia of Type Strains, Phase IV (KMG-IV): sequencing the most valuable type-strain genomes for metagenomic binning, comparative biology and taxonomic classification.</title>
        <authorList>
            <person name="Goeker M."/>
        </authorList>
    </citation>
    <scope>NUCLEOTIDE SEQUENCE [LARGE SCALE GENOMIC DNA]</scope>
    <source>
        <strain evidence="2 3">DSM 27939</strain>
    </source>
</reference>
<name>A0A7W8K039_9DEIO</name>
<protein>
    <submittedName>
        <fullName evidence="2">Uncharacterized protein</fullName>
    </submittedName>
</protein>